<name>A0A565CB27_9BRAS</name>
<accession>A0A565CB27</accession>
<sequence>MALSYDQYFQLERARNEGNQQGNDQEYEASAAAAMIAVNLLSSARVILKLDNAFTAYSAKYLVDNACLVKEAGQGETDRDWKEKIGHIWDLC</sequence>
<evidence type="ECO:0000313" key="1">
    <source>
        <dbReference type="EMBL" id="VVB10858.1"/>
    </source>
</evidence>
<dbReference type="Proteomes" id="UP000489600">
    <property type="component" value="Unassembled WGS sequence"/>
</dbReference>
<gene>
    <name evidence="1" type="ORF">ANE_LOCUS21302</name>
</gene>
<proteinExistence type="predicted"/>
<organism evidence="1 2">
    <name type="scientific">Arabis nemorensis</name>
    <dbReference type="NCBI Taxonomy" id="586526"/>
    <lineage>
        <taxon>Eukaryota</taxon>
        <taxon>Viridiplantae</taxon>
        <taxon>Streptophyta</taxon>
        <taxon>Embryophyta</taxon>
        <taxon>Tracheophyta</taxon>
        <taxon>Spermatophyta</taxon>
        <taxon>Magnoliopsida</taxon>
        <taxon>eudicotyledons</taxon>
        <taxon>Gunneridae</taxon>
        <taxon>Pentapetalae</taxon>
        <taxon>rosids</taxon>
        <taxon>malvids</taxon>
        <taxon>Brassicales</taxon>
        <taxon>Brassicaceae</taxon>
        <taxon>Arabideae</taxon>
        <taxon>Arabis</taxon>
    </lineage>
</organism>
<keyword evidence="2" id="KW-1185">Reference proteome</keyword>
<protein>
    <submittedName>
        <fullName evidence="1">Uncharacterized protein</fullName>
    </submittedName>
</protein>
<dbReference type="EMBL" id="CABITT030000007">
    <property type="protein sequence ID" value="VVB10858.1"/>
    <property type="molecule type" value="Genomic_DNA"/>
</dbReference>
<dbReference type="AlphaFoldDB" id="A0A565CB27"/>
<comment type="caution">
    <text evidence="1">The sequence shown here is derived from an EMBL/GenBank/DDBJ whole genome shotgun (WGS) entry which is preliminary data.</text>
</comment>
<dbReference type="OrthoDB" id="10572088at2759"/>
<reference evidence="1" key="1">
    <citation type="submission" date="2019-07" db="EMBL/GenBank/DDBJ databases">
        <authorList>
            <person name="Dittberner H."/>
        </authorList>
    </citation>
    <scope>NUCLEOTIDE SEQUENCE [LARGE SCALE GENOMIC DNA]</scope>
</reference>
<evidence type="ECO:0000313" key="2">
    <source>
        <dbReference type="Proteomes" id="UP000489600"/>
    </source>
</evidence>